<dbReference type="EMBL" id="CAAALY010290099">
    <property type="protein sequence ID" value="VEL44127.1"/>
    <property type="molecule type" value="Genomic_DNA"/>
</dbReference>
<evidence type="ECO:0000256" key="1">
    <source>
        <dbReference type="SAM" id="MobiDB-lite"/>
    </source>
</evidence>
<name>A0A3S5BX18_9PLAT</name>
<reference evidence="2" key="1">
    <citation type="submission" date="2018-11" db="EMBL/GenBank/DDBJ databases">
        <authorList>
            <consortium name="Pathogen Informatics"/>
        </authorList>
    </citation>
    <scope>NUCLEOTIDE SEQUENCE</scope>
</reference>
<dbReference type="AlphaFoldDB" id="A0A3S5BX18"/>
<comment type="caution">
    <text evidence="2">The sequence shown here is derived from an EMBL/GenBank/DDBJ whole genome shotgun (WGS) entry which is preliminary data.</text>
</comment>
<evidence type="ECO:0000313" key="2">
    <source>
        <dbReference type="EMBL" id="VEL44127.1"/>
    </source>
</evidence>
<proteinExistence type="predicted"/>
<keyword evidence="3" id="KW-1185">Reference proteome</keyword>
<sequence>AGRWKRVPSNQDAQRGTGPAKIRTPDCVESPVDMAICHSPLWKKSCIVVLGDERLTSRSNDSVSTNWKRVTRSCLIDAPSGGSAVTDRGKSRSSISRPVKRISGRLAVVVEATNSSVTARRHSRRRRKCSLGTGYKDKKIMSLSRSVGRSRSRLDRDGRRRSGLERFKKHYSAFLLEVTMAFKFTQSYVNIRFST</sequence>
<gene>
    <name evidence="2" type="ORF">PXEA_LOCUS37567</name>
</gene>
<organism evidence="2 3">
    <name type="scientific">Protopolystoma xenopodis</name>
    <dbReference type="NCBI Taxonomy" id="117903"/>
    <lineage>
        <taxon>Eukaryota</taxon>
        <taxon>Metazoa</taxon>
        <taxon>Spiralia</taxon>
        <taxon>Lophotrochozoa</taxon>
        <taxon>Platyhelminthes</taxon>
        <taxon>Monogenea</taxon>
        <taxon>Polyopisthocotylea</taxon>
        <taxon>Polystomatidea</taxon>
        <taxon>Polystomatidae</taxon>
        <taxon>Protopolystoma</taxon>
    </lineage>
</organism>
<protein>
    <submittedName>
        <fullName evidence="2">Uncharacterized protein</fullName>
    </submittedName>
</protein>
<evidence type="ECO:0000313" key="3">
    <source>
        <dbReference type="Proteomes" id="UP000784294"/>
    </source>
</evidence>
<dbReference type="Proteomes" id="UP000784294">
    <property type="component" value="Unassembled WGS sequence"/>
</dbReference>
<feature type="non-terminal residue" evidence="2">
    <location>
        <position position="1"/>
    </location>
</feature>
<accession>A0A3S5BX18</accession>
<feature type="region of interest" description="Disordered" evidence="1">
    <location>
        <begin position="1"/>
        <end position="25"/>
    </location>
</feature>